<dbReference type="PANTHER" id="PTHR31286">
    <property type="entry name" value="GLYCINE-RICH CELL WALL STRUCTURAL PROTEIN 1.8-LIKE"/>
    <property type="match status" value="1"/>
</dbReference>
<accession>A0A1U7VT26</accession>
<feature type="domain" description="DUF4283" evidence="1">
    <location>
        <begin position="5"/>
        <end position="54"/>
    </location>
</feature>
<reference evidence="2" key="1">
    <citation type="journal article" date="2013" name="Genome Biol.">
        <title>Reference genomes and transcriptomes of Nicotiana sylvestris and Nicotiana tomentosiformis.</title>
        <authorList>
            <person name="Sierro N."/>
            <person name="Battey J.N."/>
            <person name="Ouadi S."/>
            <person name="Bovet L."/>
            <person name="Goepfert S."/>
            <person name="Bakaher N."/>
            <person name="Peitsch M.C."/>
            <person name="Ivanov N.V."/>
        </authorList>
    </citation>
    <scope>NUCLEOTIDE SEQUENCE [LARGE SCALE GENOMIC DNA]</scope>
</reference>
<dbReference type="Pfam" id="PF14111">
    <property type="entry name" value="DUF4283"/>
    <property type="match status" value="1"/>
</dbReference>
<gene>
    <name evidence="3" type="primary">LOC104217071</name>
</gene>
<sequence length="212" mass="24070">MEIIGKFPLIDLGSDYFIVKFNNEENIITALQNGPWFVNGFFLSIKKWEPNFIASEATQERSAIWIGNTIGRLLKIDACTSATLREKYARLCVEMPLDEPVQTCIFIGKYMHQIIYEGEQILGKLCGRLGHTIQCCTHTKAPSLPTDAEVQAVTTINYTNDQWQTVSFDRRRRTPPRMTRKNQYHPLIQHTISQGGDRGINVKIFEAATGAC</sequence>
<dbReference type="PANTHER" id="PTHR31286:SF99">
    <property type="entry name" value="DUF4283 DOMAIN-CONTAINING PROTEIN"/>
    <property type="match status" value="1"/>
</dbReference>
<organism evidence="2 3">
    <name type="scientific">Nicotiana sylvestris</name>
    <name type="common">Wood tobacco</name>
    <name type="synonym">South American tobacco</name>
    <dbReference type="NCBI Taxonomy" id="4096"/>
    <lineage>
        <taxon>Eukaryota</taxon>
        <taxon>Viridiplantae</taxon>
        <taxon>Streptophyta</taxon>
        <taxon>Embryophyta</taxon>
        <taxon>Tracheophyta</taxon>
        <taxon>Spermatophyta</taxon>
        <taxon>Magnoliopsida</taxon>
        <taxon>eudicotyledons</taxon>
        <taxon>Gunneridae</taxon>
        <taxon>Pentapetalae</taxon>
        <taxon>asterids</taxon>
        <taxon>lamiids</taxon>
        <taxon>Solanales</taxon>
        <taxon>Solanaceae</taxon>
        <taxon>Nicotianoideae</taxon>
        <taxon>Nicotianeae</taxon>
        <taxon>Nicotiana</taxon>
    </lineage>
</organism>
<keyword evidence="2" id="KW-1185">Reference proteome</keyword>
<dbReference type="RefSeq" id="XP_009765529.1">
    <property type="nucleotide sequence ID" value="XM_009767227.1"/>
</dbReference>
<dbReference type="GeneID" id="104217071"/>
<dbReference type="eggNOG" id="KOG1075">
    <property type="taxonomic scope" value="Eukaryota"/>
</dbReference>
<evidence type="ECO:0000313" key="3">
    <source>
        <dbReference type="RefSeq" id="XP_009765529.1"/>
    </source>
</evidence>
<evidence type="ECO:0000313" key="2">
    <source>
        <dbReference type="Proteomes" id="UP000189701"/>
    </source>
</evidence>
<dbReference type="InterPro" id="IPR040256">
    <property type="entry name" value="At4g02000-like"/>
</dbReference>
<name>A0A1U7VT26_NICSY</name>
<protein>
    <submittedName>
        <fullName evidence="3">Uncharacterized protein LOC104217071</fullName>
    </submittedName>
</protein>
<dbReference type="KEGG" id="nsy:104217071"/>
<dbReference type="InterPro" id="IPR025558">
    <property type="entry name" value="DUF4283"/>
</dbReference>
<dbReference type="AlphaFoldDB" id="A0A1U7VT26"/>
<dbReference type="Proteomes" id="UP000189701">
    <property type="component" value="Unplaced"/>
</dbReference>
<proteinExistence type="predicted"/>
<evidence type="ECO:0000259" key="1">
    <source>
        <dbReference type="Pfam" id="PF14111"/>
    </source>
</evidence>
<reference evidence="3" key="2">
    <citation type="submission" date="2025-08" db="UniProtKB">
        <authorList>
            <consortium name="RefSeq"/>
        </authorList>
    </citation>
    <scope>IDENTIFICATION</scope>
    <source>
        <tissue evidence="3">Leaf</tissue>
    </source>
</reference>